<evidence type="ECO:0000259" key="1">
    <source>
        <dbReference type="Pfam" id="PF01636"/>
    </source>
</evidence>
<keyword evidence="3" id="KW-1185">Reference proteome</keyword>
<dbReference type="EMBL" id="SIUB01000009">
    <property type="protein sequence ID" value="TBN47992.1"/>
    <property type="molecule type" value="Genomic_DNA"/>
</dbReference>
<evidence type="ECO:0000313" key="3">
    <source>
        <dbReference type="Proteomes" id="UP000291613"/>
    </source>
</evidence>
<protein>
    <recommendedName>
        <fullName evidence="1">Aminoglycoside phosphotransferase domain-containing protein</fullName>
    </recommendedName>
</protein>
<organism evidence="2 3">
    <name type="scientific">Hansschlegelia quercus</name>
    <dbReference type="NCBI Taxonomy" id="2528245"/>
    <lineage>
        <taxon>Bacteria</taxon>
        <taxon>Pseudomonadati</taxon>
        <taxon>Pseudomonadota</taxon>
        <taxon>Alphaproteobacteria</taxon>
        <taxon>Hyphomicrobiales</taxon>
        <taxon>Methylopilaceae</taxon>
        <taxon>Hansschlegelia</taxon>
    </lineage>
</organism>
<sequence>MIQHVATNERTVLRTLAVTELGPRIGRGLRSEVHALCDGRVAKIFRRSRKLRRVAREFDVTRAARAAGAAAWRVDEIVRLDGRLAIIGERVAGETYADALRAGRVSARQALEALVVAQRTIAGLSIPMELAGIGRPLSRTIGPSPVDPRLMARRAFSHGDLSLENLMIDAAGRTTILDWGSAGYGPLLADVTVANRALRRTLFQRSTPLRLRVTAPAIILAHRCLAFRALGLPITSFVLLSPAWSPLTRRRPAGLSA</sequence>
<comment type="caution">
    <text evidence="2">The sequence shown here is derived from an EMBL/GenBank/DDBJ whole genome shotgun (WGS) entry which is preliminary data.</text>
</comment>
<dbReference type="Pfam" id="PF01636">
    <property type="entry name" value="APH"/>
    <property type="match status" value="1"/>
</dbReference>
<name>A0A4V2JDB9_9HYPH</name>
<feature type="domain" description="Aminoglycoside phosphotransferase" evidence="1">
    <location>
        <begin position="152"/>
        <end position="196"/>
    </location>
</feature>
<gene>
    <name evidence="2" type="ORF">EYR15_15375</name>
</gene>
<accession>A0A4V2JDB9</accession>
<dbReference type="Proteomes" id="UP000291613">
    <property type="component" value="Unassembled WGS sequence"/>
</dbReference>
<dbReference type="OrthoDB" id="179763at2"/>
<evidence type="ECO:0000313" key="2">
    <source>
        <dbReference type="EMBL" id="TBN47992.1"/>
    </source>
</evidence>
<dbReference type="SUPFAM" id="SSF56112">
    <property type="entry name" value="Protein kinase-like (PK-like)"/>
    <property type="match status" value="1"/>
</dbReference>
<proteinExistence type="predicted"/>
<reference evidence="2 3" key="1">
    <citation type="submission" date="2019-02" db="EMBL/GenBank/DDBJ databases">
        <title>Hansschlegelia quercus sp. nov., a novel methylotrophic bacterium from buds of oak (Quercus robur L.).</title>
        <authorList>
            <person name="Agafonova N.V."/>
            <person name="Kaparullina E.N."/>
            <person name="Grouzdev D.S."/>
            <person name="Doronina N.V."/>
        </authorList>
    </citation>
    <scope>NUCLEOTIDE SEQUENCE [LARGE SCALE GENOMIC DNA]</scope>
    <source>
        <strain evidence="2 3">Dub</strain>
    </source>
</reference>
<dbReference type="InterPro" id="IPR011009">
    <property type="entry name" value="Kinase-like_dom_sf"/>
</dbReference>
<dbReference type="RefSeq" id="WP_131004451.1">
    <property type="nucleotide sequence ID" value="NZ_JBHSZR010000008.1"/>
</dbReference>
<dbReference type="Gene3D" id="3.90.1200.10">
    <property type="match status" value="1"/>
</dbReference>
<dbReference type="InterPro" id="IPR002575">
    <property type="entry name" value="Aminoglycoside_PTrfase"/>
</dbReference>
<dbReference type="AlphaFoldDB" id="A0A4V2JDB9"/>